<feature type="domain" description="BioF2-like acetyltransferase" evidence="1">
    <location>
        <begin position="154"/>
        <end position="298"/>
    </location>
</feature>
<dbReference type="GO" id="GO:0016740">
    <property type="term" value="F:transferase activity"/>
    <property type="evidence" value="ECO:0007669"/>
    <property type="project" value="UniProtKB-KW"/>
</dbReference>
<name>A0A4V3RZL3_9PROT</name>
<accession>A0A4V3RZL3</accession>
<evidence type="ECO:0000259" key="1">
    <source>
        <dbReference type="Pfam" id="PF13480"/>
    </source>
</evidence>
<organism evidence="2 3">
    <name type="scientific">Marinicauda pacifica</name>
    <dbReference type="NCBI Taxonomy" id="1133559"/>
    <lineage>
        <taxon>Bacteria</taxon>
        <taxon>Pseudomonadati</taxon>
        <taxon>Pseudomonadota</taxon>
        <taxon>Alphaproteobacteria</taxon>
        <taxon>Maricaulales</taxon>
        <taxon>Maricaulaceae</taxon>
        <taxon>Marinicauda</taxon>
    </lineage>
</organism>
<sequence>MLQVENKKVQELGPEDRAAWRRLRAADPGLASPYFSLGFVQAVSRVRNDVRVLVARENNEIIAFLPLQVGILGHARPVGGPFGDHHGLIAAPGQAIDLKALLSAGGISVFDFFGVPGHQRAFRAGARGEDGSWVIDLSDGYDAFVETRSAIEPKAFRNLRSRQKKLEKADGGYVFRPDDRREEVFETALAWKSAQYVRTGHFDAFSVDWTRNLLKTLVHDEGEDCHGLVSSLEIGGRLAAIHVGMRSSSVLHYWFPVYDPEFSSFGPGLALLMKICEHVSQDGIAQVHLGPGEYAFKSDLASWQIPLLSGYVATTSLLGAARTLANGIDASARALPLGPVSTLPGRAMRRLDRMTSFRPA</sequence>
<evidence type="ECO:0000313" key="3">
    <source>
        <dbReference type="Proteomes" id="UP000305451"/>
    </source>
</evidence>
<keyword evidence="2" id="KW-0808">Transferase</keyword>
<dbReference type="OrthoDB" id="4700839at2"/>
<dbReference type="InterPro" id="IPR038740">
    <property type="entry name" value="BioF2-like_GNAT_dom"/>
</dbReference>
<dbReference type="SUPFAM" id="SSF55729">
    <property type="entry name" value="Acyl-CoA N-acyltransferases (Nat)"/>
    <property type="match status" value="1"/>
</dbReference>
<gene>
    <name evidence="2" type="ORF">E5162_05255</name>
</gene>
<evidence type="ECO:0000313" key="2">
    <source>
        <dbReference type="EMBL" id="TGY94679.1"/>
    </source>
</evidence>
<dbReference type="Proteomes" id="UP000305451">
    <property type="component" value="Unassembled WGS sequence"/>
</dbReference>
<keyword evidence="3" id="KW-1185">Reference proteome</keyword>
<dbReference type="InterPro" id="IPR016181">
    <property type="entry name" value="Acyl_CoA_acyltransferase"/>
</dbReference>
<dbReference type="AlphaFoldDB" id="A0A4V3RZL3"/>
<dbReference type="EMBL" id="SRXV01000001">
    <property type="protein sequence ID" value="TGY94679.1"/>
    <property type="molecule type" value="Genomic_DNA"/>
</dbReference>
<comment type="caution">
    <text evidence="2">The sequence shown here is derived from an EMBL/GenBank/DDBJ whole genome shotgun (WGS) entry which is preliminary data.</text>
</comment>
<dbReference type="RefSeq" id="WP_135943876.1">
    <property type="nucleotide sequence ID" value="NZ_BMEI01000001.1"/>
</dbReference>
<proteinExistence type="predicted"/>
<dbReference type="Pfam" id="PF13480">
    <property type="entry name" value="Acetyltransf_6"/>
    <property type="match status" value="1"/>
</dbReference>
<protein>
    <submittedName>
        <fullName evidence="2">GNAT family N-acetyltransferase</fullName>
    </submittedName>
</protein>
<reference evidence="2 3" key="1">
    <citation type="journal article" date="2013" name="Int. J. Syst. Evol. Microbiol.">
        <title>Marinicauda pacifica gen. nov., sp. nov., a prosthecate alphaproteobacterium of the family Hyphomonadaceae isolated from deep seawater.</title>
        <authorList>
            <person name="Zhang X.Y."/>
            <person name="Li G.W."/>
            <person name="Wang C.S."/>
            <person name="Zhang Y.J."/>
            <person name="Xu X.W."/>
            <person name="Li H."/>
            <person name="Liu A."/>
            <person name="Liu C."/>
            <person name="Xie B.B."/>
            <person name="Qin Q.L."/>
            <person name="Xu Z."/>
            <person name="Chen X.L."/>
            <person name="Zhou B.C."/>
            <person name="Zhang Y.Z."/>
        </authorList>
    </citation>
    <scope>NUCLEOTIDE SEQUENCE [LARGE SCALE GENOMIC DNA]</scope>
    <source>
        <strain evidence="2 3">P-1 km-3</strain>
    </source>
</reference>